<gene>
    <name evidence="2" type="ORF">SAMN04488137_3286</name>
</gene>
<evidence type="ECO:0000313" key="2">
    <source>
        <dbReference type="EMBL" id="SDN05726.1"/>
    </source>
</evidence>
<dbReference type="AlphaFoldDB" id="A0A1G9YAQ1"/>
<dbReference type="OrthoDB" id="2768901at2"/>
<feature type="transmembrane region" description="Helical" evidence="1">
    <location>
        <begin position="230"/>
        <end position="254"/>
    </location>
</feature>
<protein>
    <submittedName>
        <fullName evidence="2">Na+-driven multidrug efflux pump</fullName>
    </submittedName>
</protein>
<evidence type="ECO:0000256" key="1">
    <source>
        <dbReference type="SAM" id="Phobius"/>
    </source>
</evidence>
<keyword evidence="3" id="KW-1185">Reference proteome</keyword>
<feature type="transmembrane region" description="Helical" evidence="1">
    <location>
        <begin position="126"/>
        <end position="147"/>
    </location>
</feature>
<keyword evidence="1" id="KW-0472">Membrane</keyword>
<evidence type="ECO:0000313" key="3">
    <source>
        <dbReference type="Proteomes" id="UP000199544"/>
    </source>
</evidence>
<dbReference type="Proteomes" id="UP000199544">
    <property type="component" value="Unassembled WGS sequence"/>
</dbReference>
<sequence>MEQVNPNFSLMKMLAFFIPLGFSASLTSITHVIINGTLGRADHAEIIIANYAIALSLFGIIERPVLVFRQTCSALVKGKASFQVLFSVFVKVTIAIFLVCALIGFTPLGNWIFLALFDSDPATLNQLFSTFRIIALVILFSGLRCLYQGIIINHYETKWITAGVIFRLAGMLLISFSLVHFDLVQSSSAGALIFLTGMAIECGFSVWRGRTILAEQGEIDEPELKKKEIYSFYTPLVFYLSFQTVIIPIIYAFLGKIENVHIGIASFALAFSITNLVLSFFMYTHQLVLQFFKKNRRTVIKCVVVFSLVPSMLLCVLCFTPVGLWFMSHIMGTNEALGRECLSVLKFFIIKTLVFPWVDFLGGILMLQKSTRSMLKPQILNIITVCVFIVPLVYFLPDLNGRAGAIAASIGELAGLLAVYQVVRRVTQRKNPDSGMSEYF</sequence>
<dbReference type="STRING" id="459525.SAMN04488137_3286"/>
<feature type="transmembrane region" description="Helical" evidence="1">
    <location>
        <begin position="159"/>
        <end position="181"/>
    </location>
</feature>
<feature type="transmembrane region" description="Helical" evidence="1">
    <location>
        <begin position="379"/>
        <end position="397"/>
    </location>
</feature>
<feature type="transmembrane region" description="Helical" evidence="1">
    <location>
        <begin position="80"/>
        <end position="106"/>
    </location>
</feature>
<dbReference type="EMBL" id="FNHW01000001">
    <property type="protein sequence ID" value="SDN05726.1"/>
    <property type="molecule type" value="Genomic_DNA"/>
</dbReference>
<name>A0A1G9YAQ1_9BACL</name>
<feature type="transmembrane region" description="Helical" evidence="1">
    <location>
        <begin position="46"/>
        <end position="68"/>
    </location>
</feature>
<feature type="transmembrane region" description="Helical" evidence="1">
    <location>
        <begin position="260"/>
        <end position="283"/>
    </location>
</feature>
<keyword evidence="1" id="KW-1133">Transmembrane helix</keyword>
<feature type="transmembrane region" description="Helical" evidence="1">
    <location>
        <begin position="403"/>
        <end position="423"/>
    </location>
</feature>
<feature type="transmembrane region" description="Helical" evidence="1">
    <location>
        <begin position="12"/>
        <end position="34"/>
    </location>
</feature>
<proteinExistence type="predicted"/>
<feature type="transmembrane region" description="Helical" evidence="1">
    <location>
        <begin position="187"/>
        <end position="209"/>
    </location>
</feature>
<reference evidence="3" key="1">
    <citation type="submission" date="2016-10" db="EMBL/GenBank/DDBJ databases">
        <authorList>
            <person name="Varghese N."/>
            <person name="Submissions S."/>
        </authorList>
    </citation>
    <scope>NUCLEOTIDE SEQUENCE [LARGE SCALE GENOMIC DNA]</scope>
    <source>
        <strain evidence="3">CGMCC 1.6854</strain>
    </source>
</reference>
<organism evidence="2 3">
    <name type="scientific">Fictibacillus solisalsi</name>
    <dbReference type="NCBI Taxonomy" id="459525"/>
    <lineage>
        <taxon>Bacteria</taxon>
        <taxon>Bacillati</taxon>
        <taxon>Bacillota</taxon>
        <taxon>Bacilli</taxon>
        <taxon>Bacillales</taxon>
        <taxon>Fictibacillaceae</taxon>
        <taxon>Fictibacillus</taxon>
    </lineage>
</organism>
<keyword evidence="1" id="KW-0812">Transmembrane</keyword>
<dbReference type="RefSeq" id="WP_090236017.1">
    <property type="nucleotide sequence ID" value="NZ_FNHW01000001.1"/>
</dbReference>
<accession>A0A1G9YAQ1</accession>
<feature type="transmembrane region" description="Helical" evidence="1">
    <location>
        <begin position="347"/>
        <end position="367"/>
    </location>
</feature>
<feature type="transmembrane region" description="Helical" evidence="1">
    <location>
        <begin position="303"/>
        <end position="327"/>
    </location>
</feature>